<feature type="domain" description="Pullulanase carbohydrate-binding module 41" evidence="5">
    <location>
        <begin position="12"/>
        <end position="48"/>
    </location>
</feature>
<name>A0ABU2ZD38_9ACTN</name>
<evidence type="ECO:0000259" key="5">
    <source>
        <dbReference type="Pfam" id="PF03714"/>
    </source>
</evidence>
<dbReference type="Pfam" id="PF03714">
    <property type="entry name" value="PUD"/>
    <property type="match status" value="1"/>
</dbReference>
<keyword evidence="3" id="KW-0378">Hydrolase</keyword>
<keyword evidence="7" id="KW-1185">Reference proteome</keyword>
<dbReference type="EMBL" id="JAVRFJ010000154">
    <property type="protein sequence ID" value="MDT0574505.1"/>
    <property type="molecule type" value="Genomic_DNA"/>
</dbReference>
<evidence type="ECO:0000256" key="4">
    <source>
        <dbReference type="ARBA" id="ARBA00023295"/>
    </source>
</evidence>
<proteinExistence type="inferred from homology"/>
<keyword evidence="2" id="KW-0732">Signal</keyword>
<evidence type="ECO:0000313" key="6">
    <source>
        <dbReference type="EMBL" id="MDT0574505.1"/>
    </source>
</evidence>
<protein>
    <submittedName>
        <fullName evidence="6">Pullulanase-associated domain-containing protein</fullName>
    </submittedName>
</protein>
<feature type="non-terminal residue" evidence="6">
    <location>
        <position position="1"/>
    </location>
</feature>
<gene>
    <name evidence="6" type="ORF">RM704_44830</name>
</gene>
<accession>A0ABU2ZD38</accession>
<comment type="similarity">
    <text evidence="1">Belongs to the glycosyl hydrolase 13 family.</text>
</comment>
<evidence type="ECO:0000256" key="3">
    <source>
        <dbReference type="ARBA" id="ARBA00022801"/>
    </source>
</evidence>
<dbReference type="InterPro" id="IPR013784">
    <property type="entry name" value="Carb-bd-like_fold"/>
</dbReference>
<dbReference type="InterPro" id="IPR005323">
    <property type="entry name" value="CBM41_pullulanase"/>
</dbReference>
<organism evidence="6 7">
    <name type="scientific">Streptomyces gottesmaniae</name>
    <dbReference type="NCBI Taxonomy" id="3075518"/>
    <lineage>
        <taxon>Bacteria</taxon>
        <taxon>Bacillati</taxon>
        <taxon>Actinomycetota</taxon>
        <taxon>Actinomycetes</taxon>
        <taxon>Kitasatosporales</taxon>
        <taxon>Streptomycetaceae</taxon>
        <taxon>Streptomyces</taxon>
    </lineage>
</organism>
<reference evidence="6" key="1">
    <citation type="submission" date="2024-05" db="EMBL/GenBank/DDBJ databases">
        <title>30 novel species of actinomycetes from the DSMZ collection.</title>
        <authorList>
            <person name="Nouioui I."/>
        </authorList>
    </citation>
    <scope>NUCLEOTIDE SEQUENCE</scope>
    <source>
        <strain evidence="6">DSM 3412</strain>
    </source>
</reference>
<sequence length="64" mass="7322">SSYEPLKDENVLRINYTREDNNYEGWGVWTWGDTTEASSGWPAGAVDFNLANTAPMLTFLYRMV</sequence>
<evidence type="ECO:0000256" key="1">
    <source>
        <dbReference type="ARBA" id="ARBA00008061"/>
    </source>
</evidence>
<dbReference type="Gene3D" id="2.60.40.1110">
    <property type="match status" value="1"/>
</dbReference>
<evidence type="ECO:0000313" key="7">
    <source>
        <dbReference type="Proteomes" id="UP001180737"/>
    </source>
</evidence>
<comment type="caution">
    <text evidence="6">The sequence shown here is derived from an EMBL/GenBank/DDBJ whole genome shotgun (WGS) entry which is preliminary data.</text>
</comment>
<keyword evidence="4" id="KW-0326">Glycosidase</keyword>
<dbReference type="SUPFAM" id="SSF49452">
    <property type="entry name" value="Starch-binding domain-like"/>
    <property type="match status" value="1"/>
</dbReference>
<evidence type="ECO:0000256" key="2">
    <source>
        <dbReference type="ARBA" id="ARBA00022729"/>
    </source>
</evidence>
<dbReference type="Proteomes" id="UP001180737">
    <property type="component" value="Unassembled WGS sequence"/>
</dbReference>